<proteinExistence type="predicted"/>
<feature type="domain" description="Retrovirus-related Pol polyprotein from transposon TNT 1-94-like beta-barrel" evidence="1">
    <location>
        <begin position="55"/>
        <end position="136"/>
    </location>
</feature>
<evidence type="ECO:0000313" key="3">
    <source>
        <dbReference type="Proteomes" id="UP001165190"/>
    </source>
</evidence>
<dbReference type="EMBL" id="BSYR01000013">
    <property type="protein sequence ID" value="GMI76965.1"/>
    <property type="molecule type" value="Genomic_DNA"/>
</dbReference>
<evidence type="ECO:0000313" key="2">
    <source>
        <dbReference type="EMBL" id="GMI76965.1"/>
    </source>
</evidence>
<evidence type="ECO:0000259" key="1">
    <source>
        <dbReference type="Pfam" id="PF22936"/>
    </source>
</evidence>
<gene>
    <name evidence="2" type="ORF">HRI_001365800</name>
</gene>
<keyword evidence="3" id="KW-1185">Reference proteome</keyword>
<sequence length="201" mass="22688">MAKSCWSKKKSVENNVVTSNSEEEWDTKAFFAVVEEEELALTTTMLGKIDYENDWIVNSGCSNHMTCGKEKLHDLFEYKGSCVVVTTNNSKSPIAHVGNTVVSPQNNDTKMPLQNVYHVPGMKTNLLLVAQLTSSGHVVLFSPQDVKVYHNLEIKEEPMLKGQRLESIYVMSVKTAYVDKTRRNETVDLWHMRLSMSVTPS</sequence>
<dbReference type="OrthoDB" id="997963at2759"/>
<dbReference type="Proteomes" id="UP001165190">
    <property type="component" value="Unassembled WGS sequence"/>
</dbReference>
<comment type="caution">
    <text evidence="2">The sequence shown here is derived from an EMBL/GenBank/DDBJ whole genome shotgun (WGS) entry which is preliminary data.</text>
</comment>
<protein>
    <recommendedName>
        <fullName evidence="1">Retrovirus-related Pol polyprotein from transposon TNT 1-94-like beta-barrel domain-containing protein</fullName>
    </recommendedName>
</protein>
<dbReference type="AlphaFoldDB" id="A0A9W7HFY8"/>
<dbReference type="InterPro" id="IPR054722">
    <property type="entry name" value="PolX-like_BBD"/>
</dbReference>
<organism evidence="2 3">
    <name type="scientific">Hibiscus trionum</name>
    <name type="common">Flower of an hour</name>
    <dbReference type="NCBI Taxonomy" id="183268"/>
    <lineage>
        <taxon>Eukaryota</taxon>
        <taxon>Viridiplantae</taxon>
        <taxon>Streptophyta</taxon>
        <taxon>Embryophyta</taxon>
        <taxon>Tracheophyta</taxon>
        <taxon>Spermatophyta</taxon>
        <taxon>Magnoliopsida</taxon>
        <taxon>eudicotyledons</taxon>
        <taxon>Gunneridae</taxon>
        <taxon>Pentapetalae</taxon>
        <taxon>rosids</taxon>
        <taxon>malvids</taxon>
        <taxon>Malvales</taxon>
        <taxon>Malvaceae</taxon>
        <taxon>Malvoideae</taxon>
        <taxon>Hibiscus</taxon>
    </lineage>
</organism>
<reference evidence="2" key="1">
    <citation type="submission" date="2023-05" db="EMBL/GenBank/DDBJ databases">
        <title>Genome and transcriptome analyses reveal genes involved in the formation of fine ridges on petal epidermal cells in Hibiscus trionum.</title>
        <authorList>
            <person name="Koshimizu S."/>
            <person name="Masuda S."/>
            <person name="Ishii T."/>
            <person name="Shirasu K."/>
            <person name="Hoshino A."/>
            <person name="Arita M."/>
        </authorList>
    </citation>
    <scope>NUCLEOTIDE SEQUENCE</scope>
    <source>
        <strain evidence="2">Hamamatsu line</strain>
    </source>
</reference>
<dbReference type="Pfam" id="PF22936">
    <property type="entry name" value="Pol_BBD"/>
    <property type="match status" value="1"/>
</dbReference>
<name>A0A9W7HFY8_HIBTR</name>
<accession>A0A9W7HFY8</accession>